<dbReference type="PANTHER" id="PTHR31104">
    <property type="entry name" value="PEPTIDE-N4-(N-ACETYL-BETA-GLUCOSAMINYL)ASPARAGINE AMIDASE A PROTEIN"/>
    <property type="match status" value="1"/>
</dbReference>
<comment type="caution">
    <text evidence="3">The sequence shown here is derived from an EMBL/GenBank/DDBJ whole genome shotgun (WGS) entry which is preliminary data.</text>
</comment>
<dbReference type="Pfam" id="PF25156">
    <property type="entry name" value="PNGase_A_C"/>
    <property type="match status" value="1"/>
</dbReference>
<evidence type="ECO:0000259" key="2">
    <source>
        <dbReference type="Pfam" id="PF12222"/>
    </source>
</evidence>
<feature type="chain" id="PRO_5044858122" description="Peptide N-acetyl-beta-D-glucosaminyl asparaginase amidase A N-terminal domain-containing protein" evidence="1">
    <location>
        <begin position="22"/>
        <end position="647"/>
    </location>
</feature>
<dbReference type="EMBL" id="JANQDX010000001">
    <property type="protein sequence ID" value="KAL0928922.1"/>
    <property type="molecule type" value="Genomic_DNA"/>
</dbReference>
<feature type="signal peptide" evidence="1">
    <location>
        <begin position="1"/>
        <end position="21"/>
    </location>
</feature>
<protein>
    <recommendedName>
        <fullName evidence="2">Peptide N-acetyl-beta-D-glucosaminyl asparaginase amidase A N-terminal domain-containing protein</fullName>
    </recommendedName>
</protein>
<evidence type="ECO:0000256" key="1">
    <source>
        <dbReference type="SAM" id="SignalP"/>
    </source>
</evidence>
<dbReference type="InterPro" id="IPR056948">
    <property type="entry name" value="PNGaseA_N"/>
</dbReference>
<keyword evidence="1" id="KW-0732">Signal</keyword>
<proteinExistence type="predicted"/>
<name>A0ABD0VUL8_DENTH</name>
<evidence type="ECO:0000313" key="3">
    <source>
        <dbReference type="EMBL" id="KAL0928922.1"/>
    </source>
</evidence>
<dbReference type="Pfam" id="PF12222">
    <property type="entry name" value="PNGaseA"/>
    <property type="match status" value="1"/>
</dbReference>
<sequence length="647" mass="72585">MCNSTALSLLLLALLWASSSSFSIPDRFLLPTLIPSTEPQEYFDPTLPSLLPPTEVPACSIPVLQHDFANTYGLPPATAVFSPPAACPPPWSRIVLDLSVSCVGDQYDRIAAVWIEGVEILRTSTAEPTESGVFWRVRKDITRYAPLLRGSGGVNVSMMLENIVNDVYTGIYKVNVSVELYPDSDDTNSKKMKKRGAFDLGLQSNLDEEEVKLIPLFDDPADVVIPVSRKNSSTGFWFRIQNQSEAHYSRIIIPRNTFKAVLEVYVSSHSNDEFWYWNPPDVYIKENNLTTERGNGAFREVYATIDGRFVGTVLPFPVIFTGGINPLFWAPVVAIGAFDLPSYNLDLTPFLELLLDGKEHSIGLRVTDGISLWLIDANLHLWLDTDSETVSAKLIRYEAPPLSIVRTNKFLHLNGTFKIDAERKVHFSGWVNSSVGNLTSDVNQKLKFKSSVDYQNDGNYKSVHLKTKAKTEVKIKNSQEVILQRFSQKFKYPLLILTETSPGTNNTYTITTNLSHTLYEEASIFMLEKLIASRILEDKQDASGWMKVQDHSVLSGSAGTKQLYNYRDNEKCYNRVLKTDDGVLIDDTNNNIPSSDRSAFGSQHFLLQRCYFLIEGMLSMLQNLSSSEVCLVDSIVGRLLKNSKKFC</sequence>
<gene>
    <name evidence="3" type="ORF">M5K25_000855</name>
</gene>
<feature type="domain" description="Peptide N-acetyl-beta-D-glucosaminyl asparaginase amidase A N-terminal" evidence="2">
    <location>
        <begin position="54"/>
        <end position="399"/>
    </location>
</feature>
<reference evidence="3 4" key="1">
    <citation type="journal article" date="2024" name="Plant Biotechnol. J.">
        <title>Dendrobium thyrsiflorum genome and its molecular insights into genes involved in important horticultural traits.</title>
        <authorList>
            <person name="Chen B."/>
            <person name="Wang J.Y."/>
            <person name="Zheng P.J."/>
            <person name="Li K.L."/>
            <person name="Liang Y.M."/>
            <person name="Chen X.F."/>
            <person name="Zhang C."/>
            <person name="Zhao X."/>
            <person name="He X."/>
            <person name="Zhang G.Q."/>
            <person name="Liu Z.J."/>
            <person name="Xu Q."/>
        </authorList>
    </citation>
    <scope>NUCLEOTIDE SEQUENCE [LARGE SCALE GENOMIC DNA]</scope>
    <source>
        <strain evidence="3">GZMU011</strain>
    </source>
</reference>
<dbReference type="InterPro" id="IPR021102">
    <property type="entry name" value="PNGase_A"/>
</dbReference>
<keyword evidence="4" id="KW-1185">Reference proteome</keyword>
<dbReference type="Proteomes" id="UP001552299">
    <property type="component" value="Unassembled WGS sequence"/>
</dbReference>
<organism evidence="3 4">
    <name type="scientific">Dendrobium thyrsiflorum</name>
    <name type="common">Pinecone-like raceme dendrobium</name>
    <name type="synonym">Orchid</name>
    <dbReference type="NCBI Taxonomy" id="117978"/>
    <lineage>
        <taxon>Eukaryota</taxon>
        <taxon>Viridiplantae</taxon>
        <taxon>Streptophyta</taxon>
        <taxon>Embryophyta</taxon>
        <taxon>Tracheophyta</taxon>
        <taxon>Spermatophyta</taxon>
        <taxon>Magnoliopsida</taxon>
        <taxon>Liliopsida</taxon>
        <taxon>Asparagales</taxon>
        <taxon>Orchidaceae</taxon>
        <taxon>Epidendroideae</taxon>
        <taxon>Malaxideae</taxon>
        <taxon>Dendrobiinae</taxon>
        <taxon>Dendrobium</taxon>
    </lineage>
</organism>
<accession>A0ABD0VUL8</accession>
<evidence type="ECO:0000313" key="4">
    <source>
        <dbReference type="Proteomes" id="UP001552299"/>
    </source>
</evidence>
<dbReference type="AlphaFoldDB" id="A0ABD0VUL8"/>